<dbReference type="PANTHER" id="PTHR43491:SF1">
    <property type="entry name" value="UDP-N-ACETYL-D-MANNOSAMINE DEHYDROGENASE"/>
    <property type="match status" value="1"/>
</dbReference>
<dbReference type="SUPFAM" id="SSF48179">
    <property type="entry name" value="6-phosphogluconate dehydrogenase C-terminal domain-like"/>
    <property type="match status" value="1"/>
</dbReference>
<evidence type="ECO:0000313" key="5">
    <source>
        <dbReference type="EMBL" id="GGK13415.1"/>
    </source>
</evidence>
<dbReference type="InterPro" id="IPR036220">
    <property type="entry name" value="UDP-Glc/GDP-Man_DH_C_sf"/>
</dbReference>
<dbReference type="InterPro" id="IPR014026">
    <property type="entry name" value="UDP-Glc/GDP-Man_DH_dimer"/>
</dbReference>
<evidence type="ECO:0000259" key="4">
    <source>
        <dbReference type="SMART" id="SM00984"/>
    </source>
</evidence>
<dbReference type="InterPro" id="IPR001732">
    <property type="entry name" value="UDP-Glc/GDP-Man_DH_N"/>
</dbReference>
<accession>A0ABQ2ELL6</accession>
<reference evidence="6" key="1">
    <citation type="journal article" date="2019" name="Int. J. Syst. Evol. Microbiol.">
        <title>The Global Catalogue of Microorganisms (GCM) 10K type strain sequencing project: providing services to taxonomists for standard genome sequencing and annotation.</title>
        <authorList>
            <consortium name="The Broad Institute Genomics Platform"/>
            <consortium name="The Broad Institute Genome Sequencing Center for Infectious Disease"/>
            <person name="Wu L."/>
            <person name="Ma J."/>
        </authorList>
    </citation>
    <scope>NUCLEOTIDE SEQUENCE [LARGE SCALE GENOMIC DNA]</scope>
    <source>
        <strain evidence="6">CGMCC 1.8985</strain>
    </source>
</reference>
<gene>
    <name evidence="5" type="primary">wecC</name>
    <name evidence="5" type="ORF">GCM10011394_23330</name>
</gene>
<proteinExistence type="inferred from homology"/>
<dbReference type="Pfam" id="PF03720">
    <property type="entry name" value="UDPG_MGDP_dh_C"/>
    <property type="match status" value="1"/>
</dbReference>
<dbReference type="InterPro" id="IPR017476">
    <property type="entry name" value="UDP-Glc/GDP-Man"/>
</dbReference>
<dbReference type="Pfam" id="PF03721">
    <property type="entry name" value="UDPG_MGDP_dh_N"/>
    <property type="match status" value="1"/>
</dbReference>
<dbReference type="SUPFAM" id="SSF52413">
    <property type="entry name" value="UDP-glucose/GDP-mannose dehydrogenase C-terminal domain"/>
    <property type="match status" value="1"/>
</dbReference>
<evidence type="ECO:0000313" key="6">
    <source>
        <dbReference type="Proteomes" id="UP000599009"/>
    </source>
</evidence>
<dbReference type="PIRSF" id="PIRSF000124">
    <property type="entry name" value="UDPglc_GDPman_dh"/>
    <property type="match status" value="1"/>
</dbReference>
<evidence type="ECO:0000256" key="1">
    <source>
        <dbReference type="ARBA" id="ARBA00023002"/>
    </source>
</evidence>
<dbReference type="Proteomes" id="UP000599009">
    <property type="component" value="Unassembled WGS sequence"/>
</dbReference>
<dbReference type="EMBL" id="BMME01000001">
    <property type="protein sequence ID" value="GGK13415.1"/>
    <property type="molecule type" value="Genomic_DNA"/>
</dbReference>
<comment type="caution">
    <text evidence="5">The sequence shown here is derived from an EMBL/GenBank/DDBJ whole genome shotgun (WGS) entry which is preliminary data.</text>
</comment>
<dbReference type="Gene3D" id="3.40.50.720">
    <property type="entry name" value="NAD(P)-binding Rossmann-like Domain"/>
    <property type="match status" value="2"/>
</dbReference>
<keyword evidence="2" id="KW-0520">NAD</keyword>
<dbReference type="InterPro" id="IPR014027">
    <property type="entry name" value="UDP-Glc/GDP-Man_DH_C"/>
</dbReference>
<dbReference type="InterPro" id="IPR008927">
    <property type="entry name" value="6-PGluconate_DH-like_C_sf"/>
</dbReference>
<dbReference type="SMART" id="SM00984">
    <property type="entry name" value="UDPG_MGDP_dh_C"/>
    <property type="match status" value="1"/>
</dbReference>
<name>A0ABQ2ELL6_9GAMM</name>
<keyword evidence="1" id="KW-0560">Oxidoreductase</keyword>
<dbReference type="NCBIfam" id="TIGR03026">
    <property type="entry name" value="NDP-sugDHase"/>
    <property type="match status" value="1"/>
</dbReference>
<dbReference type="NCBIfam" id="NF008286">
    <property type="entry name" value="PRK11064.1"/>
    <property type="match status" value="1"/>
</dbReference>
<dbReference type="InterPro" id="IPR036291">
    <property type="entry name" value="NAD(P)-bd_dom_sf"/>
</dbReference>
<dbReference type="SUPFAM" id="SSF51735">
    <property type="entry name" value="NAD(P)-binding Rossmann-fold domains"/>
    <property type="match status" value="1"/>
</dbReference>
<comment type="similarity">
    <text evidence="3">Belongs to the UDP-glucose/GDP-mannose dehydrogenase family.</text>
</comment>
<dbReference type="InterPro" id="IPR028359">
    <property type="entry name" value="UDP_ManNAc/GlcNAc_DH"/>
</dbReference>
<dbReference type="RefSeq" id="WP_132986703.1">
    <property type="nucleotide sequence ID" value="NZ_BMME01000001.1"/>
</dbReference>
<protein>
    <submittedName>
        <fullName evidence="5">UDP-N-acetyl-D-mannosamine dehydrogenase</fullName>
    </submittedName>
</protein>
<keyword evidence="6" id="KW-1185">Reference proteome</keyword>
<feature type="domain" description="UDP-glucose/GDP-mannose dehydrogenase C-terminal" evidence="4">
    <location>
        <begin position="329"/>
        <end position="426"/>
    </location>
</feature>
<dbReference type="PIRSF" id="PIRSF500136">
    <property type="entry name" value="UDP_ManNAc_DH"/>
    <property type="match status" value="1"/>
</dbReference>
<sequence>MTDSDTRDIERGNRETTLAVIGLGYIGLPTAAMFASSGVRVHGVDINPATVDLINQGKPHIEEGDLDALVARVVGSGALSAHLEPVPADAYIIAVPTPVSHDSIRKPDLSYVMAAGRAIAPHLRKGNLVILESTSPVGTTDELCRVMAELRPDLIFPGEGHEVDIHIAYCPERIIPGKMLRELVENDRIIGGMTPRCSELAAALYGRFVKGECLQTDNRTAEMVKLTENAYRDVNIAFANELSMICDHLGINAWDVITFSNRHPRVSILNPGPGVGGHCIAVDPWFIVASSPEQAKLIHQARLVNDSKPEHVIAQVEEALARSPDAKVACLGLSYKPDVDDFRESPALEIALRLTRRLPGRVLCADPYEHALGNAGHGDVSLAMVPAEEAVAQADIVLILVGHEKFRSVSIPAGRRVIDTVGFLRAPLSAEQVPHRSR</sequence>
<evidence type="ECO:0000256" key="3">
    <source>
        <dbReference type="PIRNR" id="PIRNR000124"/>
    </source>
</evidence>
<dbReference type="Pfam" id="PF00984">
    <property type="entry name" value="UDPG_MGDP_dh"/>
    <property type="match status" value="1"/>
</dbReference>
<dbReference type="PANTHER" id="PTHR43491">
    <property type="entry name" value="UDP-N-ACETYL-D-MANNOSAMINE DEHYDROGENASE"/>
    <property type="match status" value="1"/>
</dbReference>
<organism evidence="5 6">
    <name type="scientific">Luteimonas terricola</name>
    <dbReference type="NCBI Taxonomy" id="645597"/>
    <lineage>
        <taxon>Bacteria</taxon>
        <taxon>Pseudomonadati</taxon>
        <taxon>Pseudomonadota</taxon>
        <taxon>Gammaproteobacteria</taxon>
        <taxon>Lysobacterales</taxon>
        <taxon>Lysobacteraceae</taxon>
        <taxon>Luteimonas</taxon>
    </lineage>
</organism>
<evidence type="ECO:0000256" key="2">
    <source>
        <dbReference type="ARBA" id="ARBA00023027"/>
    </source>
</evidence>
<dbReference type="Gene3D" id="1.20.5.100">
    <property type="entry name" value="Cytochrome c1, transmembrane anchor, C-terminal"/>
    <property type="match status" value="1"/>
</dbReference>